<feature type="compositionally biased region" description="Acidic residues" evidence="4">
    <location>
        <begin position="205"/>
        <end position="214"/>
    </location>
</feature>
<feature type="repeat" description="PPR" evidence="3">
    <location>
        <begin position="363"/>
        <end position="397"/>
    </location>
</feature>
<feature type="repeat" description="PPR" evidence="3">
    <location>
        <begin position="784"/>
        <end position="814"/>
    </location>
</feature>
<dbReference type="PROSITE" id="PS51375">
    <property type="entry name" value="PPR"/>
    <property type="match status" value="16"/>
</dbReference>
<name>A0A388M2I3_CHABU</name>
<feature type="repeat" description="PPR" evidence="3">
    <location>
        <begin position="853"/>
        <end position="883"/>
    </location>
</feature>
<feature type="repeat" description="PPR" evidence="3">
    <location>
        <begin position="539"/>
        <end position="573"/>
    </location>
</feature>
<dbReference type="Pfam" id="PF17177">
    <property type="entry name" value="PPR_long"/>
    <property type="match status" value="1"/>
</dbReference>
<dbReference type="Gramene" id="GBG88673">
    <property type="protein sequence ID" value="GBG88673"/>
    <property type="gene ID" value="CBR_g48205"/>
</dbReference>
<evidence type="ECO:0000259" key="5">
    <source>
        <dbReference type="Pfam" id="PF17177"/>
    </source>
</evidence>
<comment type="similarity">
    <text evidence="1">Belongs to the PPR family. P subfamily.</text>
</comment>
<comment type="caution">
    <text evidence="6">The sequence shown here is derived from an EMBL/GenBank/DDBJ whole genome shotgun (WGS) entry which is preliminary data.</text>
</comment>
<gene>
    <name evidence="6" type="ORF">CBR_g48205</name>
</gene>
<feature type="repeat" description="PPR" evidence="3">
    <location>
        <begin position="679"/>
        <end position="713"/>
    </location>
</feature>
<evidence type="ECO:0000256" key="2">
    <source>
        <dbReference type="ARBA" id="ARBA00022737"/>
    </source>
</evidence>
<sequence length="988" mass="110290">MTQLGPKLEMWVFSWQRTTATSSFHGCRQLQMAGASSFRGRRKSFVLDHGGSGGSCSRPNCRWVCPLCVCSVSTTVAGVHQGMGRSSTGRTSLEGRSTRSTPSAARYGGACPLVSESLEEFQTRMVVTHRVSRRGGGGGLEVGKGRLLLCNDGPRRRCTGDFVNATDRKAELNAVGSRGQSDSVDIVDIVEEEEKEREEAGTLDGAEDNGSTEEGESRVVRRYDRVNTILRYLRLVRTGGDVKVALDELGGDLEAWELIAVIGRQSTYERVREVFSWVKQEWEAKHGTNLLVYHAVIKRAAKAKDWQTVESLVAAIERIREGNILDKATYSILTGIYAAVGKGEEANKWLERMLEANVDYKLSSYSYTMLIFMHLREGELGEAERLFEQMRLQGVRPTGITYNAMLRVHGAKKDGRRVLQVWDELLAADIKPNQVLYCSLIDALGKSGRMEAALQKWKELRGSGLKLDRVAYNMMINLHGKSGSLSEAEALFQEMWGVPGCEPDEVTYTTMFDLRAKAGKLEEAEAIIQEMDALDMPRTTVSFNALINMYGEAGKLREVRLVFTKMQRAGCLPTKATYNTLLKVFGKAGMVAEAERVWDRLGKSGFGREVGVYNFMIEMYGRAKMWEKAKTMFDDMKHEGLQPAPWTYDAIMKGLAAGGRFGDVLELYREMMALGYAKTATTFSTLIHVYTKSGLLPEAMEVWDEMMALGFQPDVKVWTMMIHVYGRAGMLKRAANIVKEMQRYDCQPTDVTYNTLIDVYGKAGKFDEAAAVLNEMLENAVRPDKVTFCTIINICGAAGQHDMARRMFQKMQNLGLLNLVGYNTMLHAYGRWLMIGEAEGVLKEMQAAGILPNLVTFTTMISMYSKAGMVEKAEAIFKTLTAPQGGVARMNRVIYCAMISMYAKAGQVDDALNLVERMRLDAIDLDEVAYNLIVSVYEMAGRPDLARTIKTEMGRVLGRPRRAPKQLNLTTRMGSTDKDLDRRWVNGR</sequence>
<accession>A0A388M2I3</accession>
<keyword evidence="2" id="KW-0677">Repeat</keyword>
<dbReference type="InterPro" id="IPR002885">
    <property type="entry name" value="PPR_rpt"/>
</dbReference>
<feature type="repeat" description="PPR" evidence="3">
    <location>
        <begin position="609"/>
        <end position="643"/>
    </location>
</feature>
<dbReference type="Proteomes" id="UP000265515">
    <property type="component" value="Unassembled WGS sequence"/>
</dbReference>
<reference evidence="6 7" key="1">
    <citation type="journal article" date="2018" name="Cell">
        <title>The Chara Genome: Secondary Complexity and Implications for Plant Terrestrialization.</title>
        <authorList>
            <person name="Nishiyama T."/>
            <person name="Sakayama H."/>
            <person name="Vries J.D."/>
            <person name="Buschmann H."/>
            <person name="Saint-Marcoux D."/>
            <person name="Ullrich K.K."/>
            <person name="Haas F.B."/>
            <person name="Vanderstraeten L."/>
            <person name="Becker D."/>
            <person name="Lang D."/>
            <person name="Vosolsobe S."/>
            <person name="Rombauts S."/>
            <person name="Wilhelmsson P.K.I."/>
            <person name="Janitza P."/>
            <person name="Kern R."/>
            <person name="Heyl A."/>
            <person name="Rumpler F."/>
            <person name="Villalobos L.I.A.C."/>
            <person name="Clay J.M."/>
            <person name="Skokan R."/>
            <person name="Toyoda A."/>
            <person name="Suzuki Y."/>
            <person name="Kagoshima H."/>
            <person name="Schijlen E."/>
            <person name="Tajeshwar N."/>
            <person name="Catarino B."/>
            <person name="Hetherington A.J."/>
            <person name="Saltykova A."/>
            <person name="Bonnot C."/>
            <person name="Breuninger H."/>
            <person name="Symeonidi A."/>
            <person name="Radhakrishnan G.V."/>
            <person name="Van Nieuwerburgh F."/>
            <person name="Deforce D."/>
            <person name="Chang C."/>
            <person name="Karol K.G."/>
            <person name="Hedrich R."/>
            <person name="Ulvskov P."/>
            <person name="Glockner G."/>
            <person name="Delwiche C.F."/>
            <person name="Petrasek J."/>
            <person name="Van de Peer Y."/>
            <person name="Friml J."/>
            <person name="Beilby M."/>
            <person name="Dolan L."/>
            <person name="Kohara Y."/>
            <person name="Sugano S."/>
            <person name="Fujiyama A."/>
            <person name="Delaux P.-M."/>
            <person name="Quint M."/>
            <person name="TheiBen G."/>
            <person name="Hagemann M."/>
            <person name="Harholt J."/>
            <person name="Dunand C."/>
            <person name="Zachgo S."/>
            <person name="Langdale J."/>
            <person name="Maumus F."/>
            <person name="Straeten D.V.D."/>
            <person name="Gould S.B."/>
            <person name="Rensing S.A."/>
        </authorList>
    </citation>
    <scope>NUCLEOTIDE SEQUENCE [LARGE SCALE GENOMIC DNA]</scope>
    <source>
        <strain evidence="6 7">S276</strain>
    </source>
</reference>
<dbReference type="InterPro" id="IPR011990">
    <property type="entry name" value="TPR-like_helical_dom_sf"/>
</dbReference>
<feature type="repeat" description="PPR" evidence="3">
    <location>
        <begin position="504"/>
        <end position="538"/>
    </location>
</feature>
<evidence type="ECO:0000313" key="6">
    <source>
        <dbReference type="EMBL" id="GBG88673.1"/>
    </source>
</evidence>
<dbReference type="Pfam" id="PF13041">
    <property type="entry name" value="PPR_2"/>
    <property type="match status" value="4"/>
</dbReference>
<feature type="region of interest" description="Disordered" evidence="4">
    <location>
        <begin position="194"/>
        <end position="217"/>
    </location>
</feature>
<feature type="repeat" description="PPR" evidence="3">
    <location>
        <begin position="468"/>
        <end position="503"/>
    </location>
</feature>
<feature type="repeat" description="PPR" evidence="3">
    <location>
        <begin position="749"/>
        <end position="783"/>
    </location>
</feature>
<feature type="repeat" description="PPR" evidence="3">
    <location>
        <begin position="714"/>
        <end position="748"/>
    </location>
</feature>
<feature type="repeat" description="PPR" evidence="3">
    <location>
        <begin position="818"/>
        <end position="852"/>
    </location>
</feature>
<feature type="repeat" description="PPR" evidence="3">
    <location>
        <begin position="398"/>
        <end position="432"/>
    </location>
</feature>
<organism evidence="6 7">
    <name type="scientific">Chara braunii</name>
    <name type="common">Braun's stonewort</name>
    <dbReference type="NCBI Taxonomy" id="69332"/>
    <lineage>
        <taxon>Eukaryota</taxon>
        <taxon>Viridiplantae</taxon>
        <taxon>Streptophyta</taxon>
        <taxon>Charophyceae</taxon>
        <taxon>Charales</taxon>
        <taxon>Characeae</taxon>
        <taxon>Chara</taxon>
    </lineage>
</organism>
<dbReference type="EMBL" id="BFEA01000688">
    <property type="protein sequence ID" value="GBG88673.1"/>
    <property type="molecule type" value="Genomic_DNA"/>
</dbReference>
<evidence type="ECO:0000313" key="7">
    <source>
        <dbReference type="Proteomes" id="UP000265515"/>
    </source>
</evidence>
<feature type="repeat" description="PPR" evidence="3">
    <location>
        <begin position="574"/>
        <end position="608"/>
    </location>
</feature>
<feature type="domain" description="PROP1-like PPR" evidence="5">
    <location>
        <begin position="444"/>
        <end position="599"/>
    </location>
</feature>
<feature type="repeat" description="PPR" evidence="3">
    <location>
        <begin position="644"/>
        <end position="678"/>
    </location>
</feature>
<protein>
    <recommendedName>
        <fullName evidence="5">PROP1-like PPR domain-containing protein</fullName>
    </recommendedName>
</protein>
<dbReference type="STRING" id="69332.A0A388M2I3"/>
<dbReference type="InterPro" id="IPR033443">
    <property type="entry name" value="PROP1-like_PPR_dom"/>
</dbReference>
<dbReference type="OMA" id="CTIINIC"/>
<dbReference type="SUPFAM" id="SSF48452">
    <property type="entry name" value="TPR-like"/>
    <property type="match status" value="2"/>
</dbReference>
<dbReference type="Gene3D" id="1.25.40.10">
    <property type="entry name" value="Tetratricopeptide repeat domain"/>
    <property type="match status" value="7"/>
</dbReference>
<dbReference type="PANTHER" id="PTHR47939">
    <property type="entry name" value="MEMBRANE-ASSOCIATED SALT-INDUCIBLE PROTEIN-LIKE"/>
    <property type="match status" value="1"/>
</dbReference>
<dbReference type="InterPro" id="IPR050667">
    <property type="entry name" value="PPR-containing_protein"/>
</dbReference>
<feature type="region of interest" description="Disordered" evidence="4">
    <location>
        <begin position="80"/>
        <end position="106"/>
    </location>
</feature>
<proteinExistence type="inferred from homology"/>
<dbReference type="AlphaFoldDB" id="A0A388M2I3"/>
<dbReference type="OrthoDB" id="185373at2759"/>
<keyword evidence="7" id="KW-1185">Reference proteome</keyword>
<feature type="repeat" description="PPR" evidence="3">
    <location>
        <begin position="433"/>
        <end position="467"/>
    </location>
</feature>
<dbReference type="Pfam" id="PF01535">
    <property type="entry name" value="PPR"/>
    <property type="match status" value="4"/>
</dbReference>
<evidence type="ECO:0000256" key="4">
    <source>
        <dbReference type="SAM" id="MobiDB-lite"/>
    </source>
</evidence>
<evidence type="ECO:0000256" key="1">
    <source>
        <dbReference type="ARBA" id="ARBA00007626"/>
    </source>
</evidence>
<evidence type="ECO:0000256" key="3">
    <source>
        <dbReference type="PROSITE-ProRule" id="PRU00708"/>
    </source>
</evidence>
<feature type="compositionally biased region" description="Polar residues" evidence="4">
    <location>
        <begin position="84"/>
        <end position="103"/>
    </location>
</feature>
<dbReference type="NCBIfam" id="TIGR00756">
    <property type="entry name" value="PPR"/>
    <property type="match status" value="16"/>
</dbReference>
<feature type="repeat" description="PPR" evidence="3">
    <location>
        <begin position="891"/>
        <end position="925"/>
    </location>
</feature>
<dbReference type="PANTHER" id="PTHR47939:SF5">
    <property type="entry name" value="PENTACOTRIPEPTIDE-REPEAT REGION OF PRORP DOMAIN-CONTAINING PROTEIN"/>
    <property type="match status" value="1"/>
</dbReference>